<dbReference type="RefSeq" id="WP_154620487.1">
    <property type="nucleotide sequence ID" value="NZ_VUNL01000005.1"/>
</dbReference>
<accession>A0A6I2UU41</accession>
<feature type="transmembrane region" description="Helical" evidence="1">
    <location>
        <begin position="21"/>
        <end position="43"/>
    </location>
</feature>
<keyword evidence="1" id="KW-0812">Transmembrane</keyword>
<proteinExistence type="predicted"/>
<comment type="caution">
    <text evidence="2">The sequence shown here is derived from an EMBL/GenBank/DDBJ whole genome shotgun (WGS) entry which is preliminary data.</text>
</comment>
<sequence>MDDYTWKRKLQQRRIRQRRRFGLFFLLLSALIAATVWYFFFYVRTPEYTLKQLTIAVEQRDADAVRRYVNLDVLSSQIYDDLTVDLFAYDSTLTPATRVMFEKFYITIKPQLAGGLEQAALNRVETGVWGLPDGTDILKGRQLGIDFERFIERSQLRNTTWIRIGAIHHEGTSATADIEIVEDYTQTPFTLQVGLEQADDGRWQVSCIKNYRQYLDTIAPLQNGDIASYIDATQDIIDRYNSDFSAYQQRFSQLAKTSTGELSAAQRKTLATLIADEVIPSLKKRQQRLDETEVPPGAQYLARQRQQSTETTIKAWQHFLKGLRENRQSEFATAETLHKQELAIDLRIQDIIRHTAISRNIPNLP</sequence>
<gene>
    <name evidence="2" type="ORF">FYJ78_05920</name>
</gene>
<keyword evidence="1" id="KW-0472">Membrane</keyword>
<organism evidence="2 3">
    <name type="scientific">Selenomonas montiformis</name>
    <dbReference type="NCBI Taxonomy" id="2652285"/>
    <lineage>
        <taxon>Bacteria</taxon>
        <taxon>Bacillati</taxon>
        <taxon>Bacillota</taxon>
        <taxon>Negativicutes</taxon>
        <taxon>Selenomonadales</taxon>
        <taxon>Selenomonadaceae</taxon>
        <taxon>Selenomonas</taxon>
    </lineage>
</organism>
<protein>
    <recommendedName>
        <fullName evidence="4">DUF2939 domain-containing protein</fullName>
    </recommendedName>
</protein>
<evidence type="ECO:0000256" key="1">
    <source>
        <dbReference type="SAM" id="Phobius"/>
    </source>
</evidence>
<dbReference type="EMBL" id="VUNL01000005">
    <property type="protein sequence ID" value="MSV24727.1"/>
    <property type="molecule type" value="Genomic_DNA"/>
</dbReference>
<name>A0A6I2UU41_9FIRM</name>
<evidence type="ECO:0000313" key="3">
    <source>
        <dbReference type="Proteomes" id="UP000430222"/>
    </source>
</evidence>
<dbReference type="Proteomes" id="UP000430222">
    <property type="component" value="Unassembled WGS sequence"/>
</dbReference>
<dbReference type="AlphaFoldDB" id="A0A6I2UU41"/>
<reference evidence="2 3" key="1">
    <citation type="submission" date="2019-08" db="EMBL/GenBank/DDBJ databases">
        <title>In-depth cultivation of the pig gut microbiome towards novel bacterial diversity and tailored functional studies.</title>
        <authorList>
            <person name="Wylensek D."/>
            <person name="Hitch T.C.A."/>
            <person name="Clavel T."/>
        </authorList>
    </citation>
    <scope>NUCLEOTIDE SEQUENCE [LARGE SCALE GENOMIC DNA]</scope>
    <source>
        <strain evidence="3">WCA-380-WT-3B3</strain>
    </source>
</reference>
<evidence type="ECO:0000313" key="2">
    <source>
        <dbReference type="EMBL" id="MSV24727.1"/>
    </source>
</evidence>
<evidence type="ECO:0008006" key="4">
    <source>
        <dbReference type="Google" id="ProtNLM"/>
    </source>
</evidence>
<keyword evidence="1" id="KW-1133">Transmembrane helix</keyword>
<keyword evidence="3" id="KW-1185">Reference proteome</keyword>